<evidence type="ECO:0000313" key="4">
    <source>
        <dbReference type="Proteomes" id="UP001143548"/>
    </source>
</evidence>
<accession>A0A9W5Z3U7</accession>
<proteinExistence type="inferred from homology"/>
<evidence type="ECO:0000256" key="1">
    <source>
        <dbReference type="ARBA" id="ARBA00006209"/>
    </source>
</evidence>
<dbReference type="Pfam" id="PF19274">
    <property type="entry name" value="PI4K_N"/>
    <property type="match status" value="1"/>
</dbReference>
<gene>
    <name evidence="3" type="ORF">AbraCBS73388_008663</name>
</gene>
<comment type="caution">
    <text evidence="3">The sequence shown here is derived from an EMBL/GenBank/DDBJ whole genome shotgun (WGS) entry which is preliminary data.</text>
</comment>
<dbReference type="EMBL" id="BROQ01000524">
    <property type="protein sequence ID" value="GKZ28007.1"/>
    <property type="molecule type" value="Genomic_DNA"/>
</dbReference>
<comment type="similarity">
    <text evidence="1">Belongs to the PI3/PI4-kinase family. Type III PI4K subfamily.</text>
</comment>
<dbReference type="Proteomes" id="UP001143548">
    <property type="component" value="Unassembled WGS sequence"/>
</dbReference>
<evidence type="ECO:0000259" key="2">
    <source>
        <dbReference type="Pfam" id="PF19274"/>
    </source>
</evidence>
<feature type="domain" description="PI4-kinase N-terminal" evidence="2">
    <location>
        <begin position="16"/>
        <end position="159"/>
    </location>
</feature>
<organism evidence="3 4">
    <name type="scientific">Aspergillus brasiliensis</name>
    <dbReference type="NCBI Taxonomy" id="319629"/>
    <lineage>
        <taxon>Eukaryota</taxon>
        <taxon>Fungi</taxon>
        <taxon>Dikarya</taxon>
        <taxon>Ascomycota</taxon>
        <taxon>Pezizomycotina</taxon>
        <taxon>Eurotiomycetes</taxon>
        <taxon>Eurotiomycetidae</taxon>
        <taxon>Eurotiales</taxon>
        <taxon>Aspergillaceae</taxon>
        <taxon>Aspergillus</taxon>
        <taxon>Aspergillus subgen. Circumdati</taxon>
    </lineage>
</organism>
<dbReference type="InterPro" id="IPR045495">
    <property type="entry name" value="PI4K_N"/>
</dbReference>
<name>A0A9W5Z3U7_9EURO</name>
<feature type="non-terminal residue" evidence="3">
    <location>
        <position position="1"/>
    </location>
</feature>
<reference evidence="3" key="1">
    <citation type="submission" date="2022-07" db="EMBL/GenBank/DDBJ databases">
        <title>Taxonomy of Aspergillus series Nigri: significant species reduction supported by multi-species coalescent approaches.</title>
        <authorList>
            <person name="Bian C."/>
            <person name="Kusuya Y."/>
            <person name="Sklenar F."/>
            <person name="D'hooge E."/>
            <person name="Yaguchi T."/>
            <person name="Takahashi H."/>
            <person name="Hubka V."/>
        </authorList>
    </citation>
    <scope>NUCLEOTIDE SEQUENCE</scope>
    <source>
        <strain evidence="3">CBS 733.88</strain>
    </source>
</reference>
<evidence type="ECO:0000313" key="3">
    <source>
        <dbReference type="EMBL" id="GKZ28007.1"/>
    </source>
</evidence>
<dbReference type="AlphaFoldDB" id="A0A9W5Z3U7"/>
<protein>
    <submittedName>
        <fullName evidence="3">Phosphatidylinositol-4-kinase</fullName>
    </submittedName>
</protein>
<sequence length="164" mass="18539">MLPETFLSVNRVMEDTLYQIYAQLKLGEVVSIAAVRDALRQAAGLLCSDNDPSASIAQYLVQIPFEIFSKESMDIGISLWLGVMHENPRVESKILIEVIGSWEKSIQRRKGLFDLTCNYVDPMFSKIELLPSDKALMAKNQQDSQGILTPHFQLLQFFESHFAA</sequence>